<organism evidence="9 10">
    <name type="scientific">Halteria grandinella</name>
    <dbReference type="NCBI Taxonomy" id="5974"/>
    <lineage>
        <taxon>Eukaryota</taxon>
        <taxon>Sar</taxon>
        <taxon>Alveolata</taxon>
        <taxon>Ciliophora</taxon>
        <taxon>Intramacronucleata</taxon>
        <taxon>Spirotrichea</taxon>
        <taxon>Stichotrichia</taxon>
        <taxon>Sporadotrichida</taxon>
        <taxon>Halteriidae</taxon>
        <taxon>Halteria</taxon>
    </lineage>
</organism>
<evidence type="ECO:0000256" key="3">
    <source>
        <dbReference type="ARBA" id="ARBA00022723"/>
    </source>
</evidence>
<keyword evidence="8" id="KW-0732">Signal</keyword>
<dbReference type="InterPro" id="IPR008947">
    <property type="entry name" value="PLipase_C/P1_nuclease_dom_sf"/>
</dbReference>
<proteinExistence type="inferred from homology"/>
<keyword evidence="2" id="KW-0540">Nuclease</keyword>
<keyword evidence="7" id="KW-0325">Glycoprotein</keyword>
<keyword evidence="4" id="KW-0255">Endonuclease</keyword>
<dbReference type="AlphaFoldDB" id="A0A8J8NSB6"/>
<dbReference type="GO" id="GO:0046872">
    <property type="term" value="F:metal ion binding"/>
    <property type="evidence" value="ECO:0007669"/>
    <property type="project" value="UniProtKB-KW"/>
</dbReference>
<name>A0A8J8NSB6_HALGN</name>
<comment type="caution">
    <text evidence="9">The sequence shown here is derived from an EMBL/GenBank/DDBJ whole genome shotgun (WGS) entry which is preliminary data.</text>
</comment>
<evidence type="ECO:0000256" key="5">
    <source>
        <dbReference type="ARBA" id="ARBA00022801"/>
    </source>
</evidence>
<reference evidence="9" key="1">
    <citation type="submission" date="2019-06" db="EMBL/GenBank/DDBJ databases">
        <authorList>
            <person name="Zheng W."/>
        </authorList>
    </citation>
    <scope>NUCLEOTIDE SEQUENCE</scope>
    <source>
        <strain evidence="9">QDHG01</strain>
    </source>
</reference>
<accession>A0A8J8NSB6</accession>
<feature type="chain" id="PRO_5035309464" description="S1/P1 Nuclease" evidence="8">
    <location>
        <begin position="19"/>
        <end position="335"/>
    </location>
</feature>
<dbReference type="GO" id="GO:0004519">
    <property type="term" value="F:endonuclease activity"/>
    <property type="evidence" value="ECO:0007669"/>
    <property type="project" value="UniProtKB-KW"/>
</dbReference>
<evidence type="ECO:0000256" key="7">
    <source>
        <dbReference type="ARBA" id="ARBA00023180"/>
    </source>
</evidence>
<evidence type="ECO:0000256" key="8">
    <source>
        <dbReference type="SAM" id="SignalP"/>
    </source>
</evidence>
<dbReference type="OrthoDB" id="441446at2759"/>
<dbReference type="CDD" id="cd11010">
    <property type="entry name" value="S1-P1_nuclease"/>
    <property type="match status" value="1"/>
</dbReference>
<sequence length="335" mass="37283">MFKTAILVLALFLGQATAFWQYGHLFVAKIAYDKLEFTKEGQQALAKANDLLRVYSQKHPDMTNLEQNYPFVECATFADEIKAKGGSWQSGWHFVDQPYLDQGGSINDYPGFKFDTDSIDLAIPAIVDWIKGTGNYRDSFVYKTMASSLSSLSEDERKSYALRLLIHYVGDIHQPLHATARVNPKYPKGDAGGNFVQIPIKGGAKNLHSIWDSVVYEYTATPHMPFGSSDWSNLGSKAQGMESKYSFASSEWQNTNVKMWAQESYQLAKTNVYPDVVPGQALSAAYVNKNVPAIERSMVVGGLRLAYTIQHIFGNGSEIPSIEDGQMPVDDGFLQ</sequence>
<keyword evidence="5" id="KW-0378">Hydrolase</keyword>
<keyword evidence="6" id="KW-1015">Disulfide bond</keyword>
<dbReference type="InterPro" id="IPR003154">
    <property type="entry name" value="S1/P1nuclease"/>
</dbReference>
<dbReference type="GO" id="GO:0016788">
    <property type="term" value="F:hydrolase activity, acting on ester bonds"/>
    <property type="evidence" value="ECO:0007669"/>
    <property type="project" value="InterPro"/>
</dbReference>
<dbReference type="GO" id="GO:0003676">
    <property type="term" value="F:nucleic acid binding"/>
    <property type="evidence" value="ECO:0007669"/>
    <property type="project" value="InterPro"/>
</dbReference>
<evidence type="ECO:0000256" key="6">
    <source>
        <dbReference type="ARBA" id="ARBA00023157"/>
    </source>
</evidence>
<keyword evidence="3" id="KW-0479">Metal-binding</keyword>
<dbReference type="SUPFAM" id="SSF48537">
    <property type="entry name" value="Phospholipase C/P1 nuclease"/>
    <property type="match status" value="1"/>
</dbReference>
<evidence type="ECO:0000313" key="9">
    <source>
        <dbReference type="EMBL" id="TNV79256.1"/>
    </source>
</evidence>
<dbReference type="GO" id="GO:0006308">
    <property type="term" value="P:DNA catabolic process"/>
    <property type="evidence" value="ECO:0007669"/>
    <property type="project" value="InterPro"/>
</dbReference>
<feature type="signal peptide" evidence="8">
    <location>
        <begin position="1"/>
        <end position="18"/>
    </location>
</feature>
<dbReference type="PANTHER" id="PTHR33146:SF10">
    <property type="entry name" value="STRAND-SPECIFIC NUCLEASE, PUTATIVE-RELATED"/>
    <property type="match status" value="1"/>
</dbReference>
<evidence type="ECO:0000256" key="1">
    <source>
        <dbReference type="ARBA" id="ARBA00009547"/>
    </source>
</evidence>
<dbReference type="Proteomes" id="UP000785679">
    <property type="component" value="Unassembled WGS sequence"/>
</dbReference>
<evidence type="ECO:0000256" key="4">
    <source>
        <dbReference type="ARBA" id="ARBA00022759"/>
    </source>
</evidence>
<gene>
    <name evidence="9" type="ORF">FGO68_gene17244</name>
</gene>
<protein>
    <recommendedName>
        <fullName evidence="11">S1/P1 Nuclease</fullName>
    </recommendedName>
</protein>
<dbReference type="Pfam" id="PF02265">
    <property type="entry name" value="S1-P1_nuclease"/>
    <property type="match status" value="1"/>
</dbReference>
<comment type="similarity">
    <text evidence="1">Belongs to the nuclease type I family.</text>
</comment>
<keyword evidence="10" id="KW-1185">Reference proteome</keyword>
<evidence type="ECO:0008006" key="11">
    <source>
        <dbReference type="Google" id="ProtNLM"/>
    </source>
</evidence>
<evidence type="ECO:0000313" key="10">
    <source>
        <dbReference type="Proteomes" id="UP000785679"/>
    </source>
</evidence>
<dbReference type="PANTHER" id="PTHR33146">
    <property type="entry name" value="ENDONUCLEASE 4"/>
    <property type="match status" value="1"/>
</dbReference>
<evidence type="ECO:0000256" key="2">
    <source>
        <dbReference type="ARBA" id="ARBA00022722"/>
    </source>
</evidence>
<dbReference type="EMBL" id="RRYP01009161">
    <property type="protein sequence ID" value="TNV79256.1"/>
    <property type="molecule type" value="Genomic_DNA"/>
</dbReference>
<dbReference type="Gene3D" id="1.10.575.10">
    <property type="entry name" value="P1 Nuclease"/>
    <property type="match status" value="1"/>
</dbReference>